<proteinExistence type="predicted"/>
<keyword evidence="2" id="KW-1185">Reference proteome</keyword>
<organism evidence="1 2">
    <name type="scientific">Monilinia laxa</name>
    <name type="common">Brown rot fungus</name>
    <name type="synonym">Sclerotinia laxa</name>
    <dbReference type="NCBI Taxonomy" id="61186"/>
    <lineage>
        <taxon>Eukaryota</taxon>
        <taxon>Fungi</taxon>
        <taxon>Dikarya</taxon>
        <taxon>Ascomycota</taxon>
        <taxon>Pezizomycotina</taxon>
        <taxon>Leotiomycetes</taxon>
        <taxon>Helotiales</taxon>
        <taxon>Sclerotiniaceae</taxon>
        <taxon>Monilinia</taxon>
    </lineage>
</organism>
<evidence type="ECO:0000313" key="2">
    <source>
        <dbReference type="Proteomes" id="UP000326757"/>
    </source>
</evidence>
<evidence type="ECO:0000313" key="1">
    <source>
        <dbReference type="EMBL" id="KAB8298032.1"/>
    </source>
</evidence>
<protein>
    <submittedName>
        <fullName evidence="1">Uncharacterized protein</fullName>
    </submittedName>
</protein>
<sequence>MLNPCLPKPPLTHTHTHTHTRISKCTNIAFAHGNQVVRLGQSTNTCRNTLGHTFPTTDLCVRYRREGINGTTINHDM</sequence>
<gene>
    <name evidence="1" type="ORF">EYC80_001804</name>
</gene>
<name>A0A5N6K694_MONLA</name>
<dbReference type="Proteomes" id="UP000326757">
    <property type="component" value="Unassembled WGS sequence"/>
</dbReference>
<reference evidence="1 2" key="1">
    <citation type="submission" date="2019-06" db="EMBL/GenBank/DDBJ databases">
        <title>Genome Sequence of the Brown Rot Fungal Pathogen Monilinia laxa.</title>
        <authorList>
            <person name="De Miccolis Angelini R.M."/>
            <person name="Landi L."/>
            <person name="Abate D."/>
            <person name="Pollastro S."/>
            <person name="Romanazzi G."/>
            <person name="Faretra F."/>
        </authorList>
    </citation>
    <scope>NUCLEOTIDE SEQUENCE [LARGE SCALE GENOMIC DNA]</scope>
    <source>
        <strain evidence="1 2">Mlax316</strain>
    </source>
</reference>
<dbReference type="EMBL" id="VIGI01000007">
    <property type="protein sequence ID" value="KAB8298032.1"/>
    <property type="molecule type" value="Genomic_DNA"/>
</dbReference>
<dbReference type="AlphaFoldDB" id="A0A5N6K694"/>
<comment type="caution">
    <text evidence="1">The sequence shown here is derived from an EMBL/GenBank/DDBJ whole genome shotgun (WGS) entry which is preliminary data.</text>
</comment>
<accession>A0A5N6K694</accession>